<dbReference type="RefSeq" id="WP_354509672.1">
    <property type="nucleotide sequence ID" value="NZ_JBEPMO010000012.1"/>
</dbReference>
<feature type="signal peptide" evidence="1">
    <location>
        <begin position="1"/>
        <end position="20"/>
    </location>
</feature>
<keyword evidence="3" id="KW-1185">Reference proteome</keyword>
<dbReference type="EMBL" id="JBEPMO010000012">
    <property type="protein sequence ID" value="MET3732443.1"/>
    <property type="molecule type" value="Genomic_DNA"/>
</dbReference>
<evidence type="ECO:0000256" key="1">
    <source>
        <dbReference type="SAM" id="SignalP"/>
    </source>
</evidence>
<feature type="chain" id="PRO_5046829012" evidence="1">
    <location>
        <begin position="21"/>
        <end position="138"/>
    </location>
</feature>
<protein>
    <submittedName>
        <fullName evidence="2">Uncharacterized protein</fullName>
    </submittedName>
</protein>
<name>A0ABV2LV54_9FLAO</name>
<reference evidence="2 3" key="1">
    <citation type="submission" date="2024-06" db="EMBL/GenBank/DDBJ databases">
        <title>Genomic Encyclopedia of Type Strains, Phase IV (KMG-IV): sequencing the most valuable type-strain genomes for metagenomic binning, comparative biology and taxonomic classification.</title>
        <authorList>
            <person name="Goeker M."/>
        </authorList>
    </citation>
    <scope>NUCLEOTIDE SEQUENCE [LARGE SCALE GENOMIC DNA]</scope>
    <source>
        <strain evidence="2 3">DSM 29388</strain>
    </source>
</reference>
<organism evidence="2 3">
    <name type="scientific">Moheibacter stercoris</name>
    <dbReference type="NCBI Taxonomy" id="1628251"/>
    <lineage>
        <taxon>Bacteria</taxon>
        <taxon>Pseudomonadati</taxon>
        <taxon>Bacteroidota</taxon>
        <taxon>Flavobacteriia</taxon>
        <taxon>Flavobacteriales</taxon>
        <taxon>Weeksellaceae</taxon>
        <taxon>Moheibacter</taxon>
    </lineage>
</organism>
<keyword evidence="1" id="KW-0732">Signal</keyword>
<gene>
    <name evidence="2" type="ORF">ABID46_002032</name>
</gene>
<dbReference type="PROSITE" id="PS51257">
    <property type="entry name" value="PROKAR_LIPOPROTEIN"/>
    <property type="match status" value="1"/>
</dbReference>
<comment type="caution">
    <text evidence="2">The sequence shown here is derived from an EMBL/GenBank/DDBJ whole genome shotgun (WGS) entry which is preliminary data.</text>
</comment>
<evidence type="ECO:0000313" key="3">
    <source>
        <dbReference type="Proteomes" id="UP001549146"/>
    </source>
</evidence>
<dbReference type="Proteomes" id="UP001549146">
    <property type="component" value="Unassembled WGS sequence"/>
</dbReference>
<sequence>MKTKLLITFFVLLGTLSCKTTLNEIGHTPIENQMEPLNPKPKSIIENWEEFYFTNVNNGQEIIKLRYSKENHEILEANFIGMGSDYPIQIANAEFSNEFGLMGIATSKAWNGEAIVGLDPEAQTFTWNDGKTKKKFKP</sequence>
<accession>A0ABV2LV54</accession>
<proteinExistence type="predicted"/>
<evidence type="ECO:0000313" key="2">
    <source>
        <dbReference type="EMBL" id="MET3732443.1"/>
    </source>
</evidence>